<reference evidence="2 3" key="1">
    <citation type="journal article" date="2015" name="Genome Announc.">
        <title>Expanding the biotechnology potential of lactobacilli through comparative genomics of 213 strains and associated genera.</title>
        <authorList>
            <person name="Sun Z."/>
            <person name="Harris H.M."/>
            <person name="McCann A."/>
            <person name="Guo C."/>
            <person name="Argimon S."/>
            <person name="Zhang W."/>
            <person name="Yang X."/>
            <person name="Jeffery I.B."/>
            <person name="Cooney J.C."/>
            <person name="Kagawa T.F."/>
            <person name="Liu W."/>
            <person name="Song Y."/>
            <person name="Salvetti E."/>
            <person name="Wrobel A."/>
            <person name="Rasinkangas P."/>
            <person name="Parkhill J."/>
            <person name="Rea M.C."/>
            <person name="O'Sullivan O."/>
            <person name="Ritari J."/>
            <person name="Douillard F.P."/>
            <person name="Paul Ross R."/>
            <person name="Yang R."/>
            <person name="Briner A.E."/>
            <person name="Felis G.E."/>
            <person name="de Vos W.M."/>
            <person name="Barrangou R."/>
            <person name="Klaenhammer T.R."/>
            <person name="Caufield P.W."/>
            <person name="Cui Y."/>
            <person name="Zhang H."/>
            <person name="O'Toole P.W."/>
        </authorList>
    </citation>
    <scope>NUCLEOTIDE SEQUENCE [LARGE SCALE GENOMIC DNA]</scope>
    <source>
        <strain evidence="2 3">DSM 24302</strain>
    </source>
</reference>
<dbReference type="Proteomes" id="UP000051256">
    <property type="component" value="Unassembled WGS sequence"/>
</dbReference>
<feature type="transmembrane region" description="Helical" evidence="1">
    <location>
        <begin position="394"/>
        <end position="415"/>
    </location>
</feature>
<dbReference type="PANTHER" id="PTHR38454:SF1">
    <property type="entry name" value="INTEGRAL MEMBRANE PROTEIN"/>
    <property type="match status" value="1"/>
</dbReference>
<accession>A0A0R2CT44</accession>
<gene>
    <name evidence="2" type="ORF">FC56_GL001178</name>
</gene>
<feature type="transmembrane region" description="Helical" evidence="1">
    <location>
        <begin position="369"/>
        <end position="387"/>
    </location>
</feature>
<dbReference type="PATRIC" id="fig|1423802.4.peg.1194"/>
<organism evidence="2 3">
    <name type="scientific">Lentilactobacillus senioris DSM 24302 = JCM 17472</name>
    <dbReference type="NCBI Taxonomy" id="1423802"/>
    <lineage>
        <taxon>Bacteria</taxon>
        <taxon>Bacillati</taxon>
        <taxon>Bacillota</taxon>
        <taxon>Bacilli</taxon>
        <taxon>Lactobacillales</taxon>
        <taxon>Lactobacillaceae</taxon>
        <taxon>Lentilactobacillus</taxon>
    </lineage>
</organism>
<feature type="transmembrane region" description="Helical" evidence="1">
    <location>
        <begin position="243"/>
        <end position="263"/>
    </location>
</feature>
<feature type="transmembrane region" description="Helical" evidence="1">
    <location>
        <begin position="459"/>
        <end position="477"/>
    </location>
</feature>
<keyword evidence="1" id="KW-1133">Transmembrane helix</keyword>
<dbReference type="PANTHER" id="PTHR38454">
    <property type="entry name" value="INTEGRAL MEMBRANE PROTEIN-RELATED"/>
    <property type="match status" value="1"/>
</dbReference>
<dbReference type="InterPro" id="IPR018580">
    <property type="entry name" value="Uncharacterised_YfhO"/>
</dbReference>
<feature type="transmembrane region" description="Helical" evidence="1">
    <location>
        <begin position="136"/>
        <end position="155"/>
    </location>
</feature>
<dbReference type="AlphaFoldDB" id="A0A0R2CT44"/>
<keyword evidence="3" id="KW-1185">Reference proteome</keyword>
<evidence type="ECO:0000256" key="1">
    <source>
        <dbReference type="SAM" id="Phobius"/>
    </source>
</evidence>
<proteinExistence type="predicted"/>
<feature type="transmembrane region" description="Helical" evidence="1">
    <location>
        <begin position="14"/>
        <end position="34"/>
    </location>
</feature>
<feature type="transmembrane region" description="Helical" evidence="1">
    <location>
        <begin position="820"/>
        <end position="840"/>
    </location>
</feature>
<evidence type="ECO:0000313" key="3">
    <source>
        <dbReference type="Proteomes" id="UP000051256"/>
    </source>
</evidence>
<keyword evidence="1" id="KW-0812">Transmembrane</keyword>
<evidence type="ECO:0000313" key="2">
    <source>
        <dbReference type="EMBL" id="KRM94226.1"/>
    </source>
</evidence>
<feature type="transmembrane region" description="Helical" evidence="1">
    <location>
        <begin position="435"/>
        <end position="452"/>
    </location>
</feature>
<sequence length="846" mass="95541">MLEEIMTKNKTNKFMLMGAAGLLSILIMIAVMAINHVTPFGNRNLLASDVGAQYSPFLTMLQHMLKTHTLSLYSFNVGIGSNLVALISYYLMSPFNLLLIFFKSSQVPIFITLVIILKIGLSAVAMNYFLQRHFETQSWATVLFANAYSLCGFVATNYFNLMWLDSLIWLPLIITGVDQLYRNRKFGMLFGWLSVSIITNYYLGYMTCIFVGLYAVYLVFANREETQSIKSTLKNAWSFIGKVLQIGILSALTSMVVLLPTALEMFKTAKVNTNQNLPWNQFGLDILTQLGMGGTNFNSHLVHAPTIYSSLFVALLVLFYFVHPAISRIYKRTALVMLLVLLLTMWITPLNLVWHMLQEPVGFPFRNVFFYSFFAVMLAFQVWQAGIRQITGKWRWLIPGGLIAALSVGFVAAKWGPKLTDGGIPIENVDTLVKLTINCGYVVVLTIVLFWLSKRVAQVVLVGMVAGELFANFYSGMHGFQFGNQANYERQYQKETMQFQPVANTSNLVRAISKNRNINVALQRYRNYNDSALFNFSDVSSYTSTLTVQDIDLLNNFGAYVRNARRVSNMGLVNPMSAILGAKYNVTTKGAVHRIPEYQGTGMTVPVAFTKVSGKQPFISDNLNDIMTSLDNKNTKFIMLPKVIDQVTDLKTRSRYHYQHVERIKINRTGKLYLDAQSYGINYGRTTVNGKPLYNFRKGTRRFYLIGHFRKGQTVIVKTRARDRTNKRIRFVMLNNQNIRKTLKQHPSAVIRKVGNDSHLQFKIKANSGQYYYLPIPIDSGWHATVNGKSVELKSVLGGLTAVPLTSGTNQVKLAYQAPGIKAGLLLSLLGLIGFGWLEFRNRKRS</sequence>
<feature type="transmembrane region" description="Helical" evidence="1">
    <location>
        <begin position="334"/>
        <end position="357"/>
    </location>
</feature>
<protein>
    <submittedName>
        <fullName evidence="2">Integral membrane protein</fullName>
    </submittedName>
</protein>
<comment type="caution">
    <text evidence="2">The sequence shown here is derived from an EMBL/GenBank/DDBJ whole genome shotgun (WGS) entry which is preliminary data.</text>
</comment>
<feature type="transmembrane region" description="Helical" evidence="1">
    <location>
        <begin position="79"/>
        <end position="102"/>
    </location>
</feature>
<dbReference type="Pfam" id="PF09586">
    <property type="entry name" value="YfhO"/>
    <property type="match status" value="1"/>
</dbReference>
<feature type="transmembrane region" description="Helical" evidence="1">
    <location>
        <begin position="302"/>
        <end position="322"/>
    </location>
</feature>
<name>A0A0R2CT44_9LACO</name>
<feature type="transmembrane region" description="Helical" evidence="1">
    <location>
        <begin position="201"/>
        <end position="222"/>
    </location>
</feature>
<dbReference type="EMBL" id="AYZR01000004">
    <property type="protein sequence ID" value="KRM94226.1"/>
    <property type="molecule type" value="Genomic_DNA"/>
</dbReference>
<keyword evidence="1" id="KW-0472">Membrane</keyword>
<feature type="transmembrane region" description="Helical" evidence="1">
    <location>
        <begin position="109"/>
        <end position="130"/>
    </location>
</feature>
<dbReference type="STRING" id="1423802.FC56_GL001178"/>